<organism evidence="1 2">
    <name type="scientific">Peribacillus frigoritolerans</name>
    <dbReference type="NCBI Taxonomy" id="450367"/>
    <lineage>
        <taxon>Bacteria</taxon>
        <taxon>Bacillati</taxon>
        <taxon>Bacillota</taxon>
        <taxon>Bacilli</taxon>
        <taxon>Bacillales</taxon>
        <taxon>Bacillaceae</taxon>
        <taxon>Peribacillus</taxon>
    </lineage>
</organism>
<protein>
    <submittedName>
        <fullName evidence="1">Uncharacterized protein</fullName>
    </submittedName>
</protein>
<sequence length="50" mass="5584">MVQEPIFQDDFLHIYGKTLGLLHQTIVGLADEAYLVEAGIPLRKKGGMQE</sequence>
<dbReference type="AlphaFoldDB" id="A0A941FHT5"/>
<dbReference type="Proteomes" id="UP000680045">
    <property type="component" value="Unassembled WGS sequence"/>
</dbReference>
<reference evidence="1" key="1">
    <citation type="submission" date="2021-04" db="EMBL/GenBank/DDBJ databases">
        <title>Whole genome sequencing of Enterococci isolates from hospitalized patients.</title>
        <authorList>
            <person name="Ogoti B.M."/>
            <person name="Onyambu F.G."/>
        </authorList>
    </citation>
    <scope>NUCLEOTIDE SEQUENCE</scope>
    <source>
        <strain evidence="1">242</strain>
    </source>
</reference>
<name>A0A941FHT5_9BACI</name>
<accession>A0A941FHT5</accession>
<evidence type="ECO:0000313" key="1">
    <source>
        <dbReference type="EMBL" id="MBR8644495.1"/>
    </source>
</evidence>
<gene>
    <name evidence="1" type="ORF">KEH51_07495</name>
</gene>
<evidence type="ECO:0000313" key="2">
    <source>
        <dbReference type="Proteomes" id="UP000680045"/>
    </source>
</evidence>
<comment type="caution">
    <text evidence="1">The sequence shown here is derived from an EMBL/GenBank/DDBJ whole genome shotgun (WGS) entry which is preliminary data.</text>
</comment>
<dbReference type="EMBL" id="JAGTPW010000009">
    <property type="protein sequence ID" value="MBR8644495.1"/>
    <property type="molecule type" value="Genomic_DNA"/>
</dbReference>
<proteinExistence type="predicted"/>